<dbReference type="AlphaFoldDB" id="K8E4Y1"/>
<organism evidence="1 2">
    <name type="scientific">Carnobacterium maltaromaticum LMA28</name>
    <dbReference type="NCBI Taxonomy" id="1234679"/>
    <lineage>
        <taxon>Bacteria</taxon>
        <taxon>Bacillati</taxon>
        <taxon>Bacillota</taxon>
        <taxon>Bacilli</taxon>
        <taxon>Lactobacillales</taxon>
        <taxon>Carnobacteriaceae</taxon>
        <taxon>Carnobacterium</taxon>
    </lineage>
</organism>
<dbReference type="EMBL" id="HE999757">
    <property type="protein sequence ID" value="CCO11579.2"/>
    <property type="molecule type" value="Genomic_DNA"/>
</dbReference>
<accession>K8E4Y1</accession>
<gene>
    <name evidence="1" type="ORF">BN424_2138</name>
</gene>
<dbReference type="Pfam" id="PF10665">
    <property type="entry name" value="Minor_capsid_1"/>
    <property type="match status" value="1"/>
</dbReference>
<dbReference type="OrthoDB" id="2969159at2"/>
<dbReference type="HOGENOM" id="CLU_166078_0_0_9"/>
<proteinExistence type="predicted"/>
<evidence type="ECO:0000313" key="2">
    <source>
        <dbReference type="Proteomes" id="UP000000212"/>
    </source>
</evidence>
<dbReference type="RefSeq" id="WP_015076728.1">
    <property type="nucleotide sequence ID" value="NC_019425.2"/>
</dbReference>
<reference evidence="2" key="1">
    <citation type="journal article" date="2013" name="Genome Announc.">
        <title>Complete Chromosome Sequence of Carnobacterium maltaromaticum LMA 28.</title>
        <authorList>
            <person name="Cailliez-Grimal C."/>
            <person name="Chaillou S."/>
            <person name="Anba-Mondoloni J."/>
            <person name="Loux V."/>
            <person name="Afzal M.I."/>
            <person name="Rahman A."/>
            <person name="Kergourlay G."/>
            <person name="Champomier-Verges M.C."/>
            <person name="Zagorec M."/>
            <person name="Dalgaard P."/>
            <person name="Leisner J.J."/>
            <person name="Prevost H."/>
            <person name="Revol-Junelles A.M."/>
            <person name="Borges F."/>
        </authorList>
    </citation>
    <scope>NUCLEOTIDE SEQUENCE</scope>
    <source>
        <strain evidence="2">LMA28</strain>
    </source>
</reference>
<sequence>MSFKPIPKRILIHEVNYTPFTKSTSGWGGDSKAKSQLIKKVRFEPSKTVRKTNTNEEKLIKGTLFIDGKYSEPFIELEVKSVIEYKGEKLIVESCDPIYGRKDTPHHYEVTLI</sequence>
<dbReference type="STRING" id="1234679.BN424_2138"/>
<dbReference type="Proteomes" id="UP000000212">
    <property type="component" value="Chromosome"/>
</dbReference>
<dbReference type="KEGG" id="cml:BN424_2138"/>
<keyword evidence="2" id="KW-1185">Reference proteome</keyword>
<evidence type="ECO:0000313" key="1">
    <source>
        <dbReference type="EMBL" id="CCO11579.2"/>
    </source>
</evidence>
<dbReference type="InterPro" id="IPR019612">
    <property type="entry name" value="Minor_capsid_put"/>
</dbReference>
<protein>
    <submittedName>
        <fullName evidence="1">Phage Gp9 family protein</fullName>
    </submittedName>
</protein>
<name>K8E4Y1_CARML</name>